<dbReference type="Proteomes" id="UP000252132">
    <property type="component" value="Unassembled WGS sequence"/>
</dbReference>
<dbReference type="SMART" id="SM00464">
    <property type="entry name" value="LON"/>
    <property type="match status" value="1"/>
</dbReference>
<evidence type="ECO:0000259" key="1">
    <source>
        <dbReference type="PROSITE" id="PS51787"/>
    </source>
</evidence>
<dbReference type="Gene3D" id="2.30.130.40">
    <property type="entry name" value="LON domain-like"/>
    <property type="match status" value="1"/>
</dbReference>
<dbReference type="InterPro" id="IPR015947">
    <property type="entry name" value="PUA-like_sf"/>
</dbReference>
<organism evidence="2 3">
    <name type="scientific">PS1 clade bacterium</name>
    <dbReference type="NCBI Taxonomy" id="2175152"/>
    <lineage>
        <taxon>Bacteria</taxon>
        <taxon>Pseudomonadati</taxon>
        <taxon>Pseudomonadota</taxon>
        <taxon>Alphaproteobacteria</taxon>
        <taxon>PS1 clade</taxon>
    </lineage>
</organism>
<dbReference type="AlphaFoldDB" id="A0A368E2Q0"/>
<feature type="domain" description="Lon N-terminal" evidence="1">
    <location>
        <begin position="15"/>
        <end position="207"/>
    </location>
</feature>
<evidence type="ECO:0000313" key="3">
    <source>
        <dbReference type="Proteomes" id="UP000252132"/>
    </source>
</evidence>
<dbReference type="EMBL" id="QOQF01000001">
    <property type="protein sequence ID" value="RCL78369.1"/>
    <property type="molecule type" value="Genomic_DNA"/>
</dbReference>
<protein>
    <submittedName>
        <fullName evidence="2">Peptidase S16</fullName>
    </submittedName>
</protein>
<evidence type="ECO:0000313" key="2">
    <source>
        <dbReference type="EMBL" id="RCL78369.1"/>
    </source>
</evidence>
<dbReference type="PANTHER" id="PTHR46732">
    <property type="entry name" value="ATP-DEPENDENT PROTEASE LA (LON) DOMAIN PROTEIN"/>
    <property type="match status" value="1"/>
</dbReference>
<dbReference type="PROSITE" id="PS51787">
    <property type="entry name" value="LON_N"/>
    <property type="match status" value="1"/>
</dbReference>
<dbReference type="Pfam" id="PF02190">
    <property type="entry name" value="LON_substr_bdg"/>
    <property type="match status" value="1"/>
</dbReference>
<proteinExistence type="predicted"/>
<sequence>MLVDYKLPADLPPVIPVFPLSGALLLPRVLLPLNIFEQRYLAMANDAMSSSRIIGIIQPRNSSQSGPYGLYGAGCVGRVTTYNETEDGRILITLTGLCRFHVIEELDVTTPYRQVKADYAPFSHDLVKDYGVDDVDRKGLLEVLKDYLDANQLQGDWPSIEGSPTEELVNSLSVVSPYGPPEKQALLEADTLASRADMLIAMTEVILAHGNDEDTPLQ</sequence>
<reference evidence="2 3" key="1">
    <citation type="journal article" date="2018" name="Microbiome">
        <title>Fine metagenomic profile of the Mediterranean stratified and mixed water columns revealed by assembly and recruitment.</title>
        <authorList>
            <person name="Haro-Moreno J.M."/>
            <person name="Lopez-Perez M."/>
            <person name="De La Torre J.R."/>
            <person name="Picazo A."/>
            <person name="Camacho A."/>
            <person name="Rodriguez-Valera F."/>
        </authorList>
    </citation>
    <scope>NUCLEOTIDE SEQUENCE [LARGE SCALE GENOMIC DNA]</scope>
    <source>
        <strain evidence="2">MED-G55</strain>
    </source>
</reference>
<gene>
    <name evidence="2" type="ORF">DBW69_00050</name>
</gene>
<comment type="caution">
    <text evidence="2">The sequence shown here is derived from an EMBL/GenBank/DDBJ whole genome shotgun (WGS) entry which is preliminary data.</text>
</comment>
<accession>A0A368E2Q0</accession>
<dbReference type="PANTHER" id="PTHR46732:SF8">
    <property type="entry name" value="ATP-DEPENDENT PROTEASE LA (LON) DOMAIN PROTEIN"/>
    <property type="match status" value="1"/>
</dbReference>
<name>A0A368E2Q0_9PROT</name>
<dbReference type="InterPro" id="IPR046336">
    <property type="entry name" value="Lon_prtase_N_sf"/>
</dbReference>
<dbReference type="InterPro" id="IPR003111">
    <property type="entry name" value="Lon_prtase_N"/>
</dbReference>
<dbReference type="SUPFAM" id="SSF88697">
    <property type="entry name" value="PUA domain-like"/>
    <property type="match status" value="1"/>
</dbReference>